<evidence type="ECO:0000313" key="4">
    <source>
        <dbReference type="Proteomes" id="UP000730481"/>
    </source>
</evidence>
<feature type="transmembrane region" description="Helical" evidence="2">
    <location>
        <begin position="83"/>
        <end position="106"/>
    </location>
</feature>
<evidence type="ECO:0000256" key="1">
    <source>
        <dbReference type="SAM" id="MobiDB-lite"/>
    </source>
</evidence>
<evidence type="ECO:0000256" key="2">
    <source>
        <dbReference type="SAM" id="Phobius"/>
    </source>
</evidence>
<organism evidence="3 4">
    <name type="scientific">Fusarium beomiforme</name>
    <dbReference type="NCBI Taxonomy" id="44412"/>
    <lineage>
        <taxon>Eukaryota</taxon>
        <taxon>Fungi</taxon>
        <taxon>Dikarya</taxon>
        <taxon>Ascomycota</taxon>
        <taxon>Pezizomycotina</taxon>
        <taxon>Sordariomycetes</taxon>
        <taxon>Hypocreomycetidae</taxon>
        <taxon>Hypocreales</taxon>
        <taxon>Nectriaceae</taxon>
        <taxon>Fusarium</taxon>
        <taxon>Fusarium burgessii species complex</taxon>
    </lineage>
</organism>
<keyword evidence="2" id="KW-0812">Transmembrane</keyword>
<keyword evidence="3" id="KW-0560">Oxidoreductase</keyword>
<sequence>MTPLFLKKMEPFFTLRNKIPLQIVLVILILTVITFSGVRLVLPNRPPGRSTTMGLGMGAKSLIILSYEILTEHSVRFHRWSSLKAYFILNAMEVVFWAAVAFMMIRGNTNVCVGTSCALGWVVFVLAGILSPMYKYLAVVTYLDWRFFKKNGFPRGARRKNTDESLSTLRSDSLPETAYGH</sequence>
<gene>
    <name evidence="3" type="ORF">FBEOM_6892</name>
</gene>
<accession>A0A9P5AI26</accession>
<keyword evidence="2" id="KW-1133">Transmembrane helix</keyword>
<dbReference type="Proteomes" id="UP000730481">
    <property type="component" value="Unassembled WGS sequence"/>
</dbReference>
<keyword evidence="2" id="KW-0472">Membrane</keyword>
<feature type="transmembrane region" description="Helical" evidence="2">
    <location>
        <begin position="118"/>
        <end position="143"/>
    </location>
</feature>
<dbReference type="AlphaFoldDB" id="A0A9P5AI26"/>
<dbReference type="OrthoDB" id="3436860at2759"/>
<feature type="region of interest" description="Disordered" evidence="1">
    <location>
        <begin position="158"/>
        <end position="181"/>
    </location>
</feature>
<proteinExistence type="predicted"/>
<protein>
    <submittedName>
        <fullName evidence="3">Cytochrome P450 monooxygenase</fullName>
    </submittedName>
</protein>
<keyword evidence="3" id="KW-0503">Monooxygenase</keyword>
<evidence type="ECO:0000313" key="3">
    <source>
        <dbReference type="EMBL" id="KAF4339195.1"/>
    </source>
</evidence>
<reference evidence="3" key="1">
    <citation type="journal article" date="2017" name="Mycologia">
        <title>Fusarium algeriense, sp. nov., a novel toxigenic crown rot pathogen of durum wheat from Algeria is nested in the Fusarium burgessii species complex.</title>
        <authorList>
            <person name="Laraba I."/>
            <person name="Keddad A."/>
            <person name="Boureghda H."/>
            <person name="Abdallah N."/>
            <person name="Vaughan M.M."/>
            <person name="Proctor R.H."/>
            <person name="Busman M."/>
            <person name="O'Donnell K."/>
        </authorList>
    </citation>
    <scope>NUCLEOTIDE SEQUENCE</scope>
    <source>
        <strain evidence="3">NRRL 25174</strain>
    </source>
</reference>
<name>A0A9P5AI26_9HYPO</name>
<reference evidence="3" key="2">
    <citation type="submission" date="2020-02" db="EMBL/GenBank/DDBJ databases">
        <title>Identification and distribution of gene clusters putatively required for synthesis of sphingolipid metabolism inhibitors in phylogenetically diverse species of the filamentous fungus Fusarium.</title>
        <authorList>
            <person name="Kim H.-S."/>
            <person name="Busman M."/>
            <person name="Brown D.W."/>
            <person name="Divon H."/>
            <person name="Uhlig S."/>
            <person name="Proctor R.H."/>
        </authorList>
    </citation>
    <scope>NUCLEOTIDE SEQUENCE</scope>
    <source>
        <strain evidence="3">NRRL 25174</strain>
    </source>
</reference>
<comment type="caution">
    <text evidence="3">The sequence shown here is derived from an EMBL/GenBank/DDBJ whole genome shotgun (WGS) entry which is preliminary data.</text>
</comment>
<dbReference type="GO" id="GO:0004497">
    <property type="term" value="F:monooxygenase activity"/>
    <property type="evidence" value="ECO:0007669"/>
    <property type="project" value="UniProtKB-KW"/>
</dbReference>
<keyword evidence="4" id="KW-1185">Reference proteome</keyword>
<feature type="transmembrane region" description="Helical" evidence="2">
    <location>
        <begin position="21"/>
        <end position="42"/>
    </location>
</feature>
<dbReference type="EMBL" id="PVQB02000295">
    <property type="protein sequence ID" value="KAF4339195.1"/>
    <property type="molecule type" value="Genomic_DNA"/>
</dbReference>